<dbReference type="RefSeq" id="XP_003137196.1">
    <property type="nucleotide sequence ID" value="XM_003137148.1"/>
</dbReference>
<reference evidence="1" key="1">
    <citation type="submission" date="2012-04" db="EMBL/GenBank/DDBJ databases">
        <title>The Genome Sequence of Loa loa.</title>
        <authorList>
            <consortium name="The Broad Institute Genome Sequencing Platform"/>
            <consortium name="Broad Institute Genome Sequencing Center for Infectious Disease"/>
            <person name="Nutman T.B."/>
            <person name="Fink D.L."/>
            <person name="Russ C."/>
            <person name="Young S."/>
            <person name="Zeng Q."/>
            <person name="Gargeya S."/>
            <person name="Alvarado L."/>
            <person name="Berlin A."/>
            <person name="Chapman S.B."/>
            <person name="Chen Z."/>
            <person name="Freedman E."/>
            <person name="Gellesch M."/>
            <person name="Goldberg J."/>
            <person name="Griggs A."/>
            <person name="Gujja S."/>
            <person name="Heilman E.R."/>
            <person name="Heiman D."/>
            <person name="Howarth C."/>
            <person name="Mehta T."/>
            <person name="Neiman D."/>
            <person name="Pearson M."/>
            <person name="Roberts A."/>
            <person name="Saif S."/>
            <person name="Shea T."/>
            <person name="Shenoy N."/>
            <person name="Sisk P."/>
            <person name="Stolte C."/>
            <person name="Sykes S."/>
            <person name="White J."/>
            <person name="Yandava C."/>
            <person name="Haas B."/>
            <person name="Henn M.R."/>
            <person name="Nusbaum C."/>
            <person name="Birren B."/>
        </authorList>
    </citation>
    <scope>NUCLEOTIDE SEQUENCE [LARGE SCALE GENOMIC DNA]</scope>
</reference>
<dbReference type="CTD" id="9938987"/>
<sequence length="64" mass="7162">HADLIWEGVLSSYLRSISQNTFLSLTVKHICGSGLVSEYENLAEESGGIWQIDIWCYQRGQATS</sequence>
<feature type="non-terminal residue" evidence="1">
    <location>
        <position position="1"/>
    </location>
</feature>
<organism evidence="1">
    <name type="scientific">Loa loa</name>
    <name type="common">Eye worm</name>
    <name type="synonym">Filaria loa</name>
    <dbReference type="NCBI Taxonomy" id="7209"/>
    <lineage>
        <taxon>Eukaryota</taxon>
        <taxon>Metazoa</taxon>
        <taxon>Ecdysozoa</taxon>
        <taxon>Nematoda</taxon>
        <taxon>Chromadorea</taxon>
        <taxon>Rhabditida</taxon>
        <taxon>Spirurina</taxon>
        <taxon>Spiruromorpha</taxon>
        <taxon>Filarioidea</taxon>
        <taxon>Onchocercidae</taxon>
        <taxon>Loa</taxon>
    </lineage>
</organism>
<dbReference type="AlphaFoldDB" id="A0A1S0U8L6"/>
<name>A0A1S0U8L6_LOALO</name>
<proteinExistence type="predicted"/>
<gene>
    <name evidence="1" type="ORF">LOAG_01609</name>
</gene>
<dbReference type="GeneID" id="9938987"/>
<accession>A0A1S0U8L6</accession>
<evidence type="ECO:0000313" key="1">
    <source>
        <dbReference type="EMBL" id="EFO26874.1"/>
    </source>
</evidence>
<dbReference type="InParanoid" id="A0A1S0U8L6"/>
<protein>
    <submittedName>
        <fullName evidence="1">Uncharacterized protein</fullName>
    </submittedName>
</protein>
<dbReference type="EMBL" id="JH712176">
    <property type="protein sequence ID" value="EFO26874.1"/>
    <property type="molecule type" value="Genomic_DNA"/>
</dbReference>
<dbReference type="KEGG" id="loa:LOAG_01609"/>